<evidence type="ECO:0000256" key="12">
    <source>
        <dbReference type="HAMAP-Rule" id="MF_00041"/>
    </source>
</evidence>
<gene>
    <name evidence="12 15" type="primary">cysS</name>
    <name evidence="15" type="ORF">GCM10025782_09070</name>
</gene>
<dbReference type="InterPro" id="IPR024909">
    <property type="entry name" value="Cys-tRNA/MSH_ligase"/>
</dbReference>
<dbReference type="Gene3D" id="3.40.50.620">
    <property type="entry name" value="HUPs"/>
    <property type="match status" value="1"/>
</dbReference>
<evidence type="ECO:0000256" key="7">
    <source>
        <dbReference type="ARBA" id="ARBA00022833"/>
    </source>
</evidence>
<evidence type="ECO:0000256" key="1">
    <source>
        <dbReference type="ARBA" id="ARBA00005594"/>
    </source>
</evidence>
<dbReference type="Pfam" id="PF09190">
    <property type="entry name" value="DALR_2"/>
    <property type="match status" value="1"/>
</dbReference>
<dbReference type="Pfam" id="PF01406">
    <property type="entry name" value="tRNA-synt_1e"/>
    <property type="match status" value="1"/>
</dbReference>
<evidence type="ECO:0000256" key="9">
    <source>
        <dbReference type="ARBA" id="ARBA00022917"/>
    </source>
</evidence>
<dbReference type="Pfam" id="PF23493">
    <property type="entry name" value="CysS_C"/>
    <property type="match status" value="1"/>
</dbReference>
<keyword evidence="6 12" id="KW-0547">Nucleotide-binding</keyword>
<sequence length="526" mass="56678">MPSDPRAAPVRAQRTASAPSGGLEPSSPFRSGTVPAGSLARVSLRLYDTATRELREFTPLVPGKVGIYICGLTTQSQPHIGHVRFAVAFDVLRRWLEGRHGYDVTLVRNVTDIDDKILAKSAEAGEEWFALSYRNEVATAAALASLGVLLPTYEPRATGHIPEMVELMQTLVEKGHAYAAPDGSGDVYFDVKSFPEYGSLTHQRIEDMEAAQDADPRGKRDPRDFALWKGRKESEPATASWPTPFGVGRPGWHLECSAMARKYLGDAFDIHGGGVDLRFPHHENEQAQSHAAGLGFASFWLHNAWVTLGGEKMSKSLGNSLVVSEVTRTARPLALRYYLTAAHYRSTIDFYEGSLKEAEATVERIEGFLTRAVRALPDGTSTTPDHTRVPDAFAAAMDDDLNVSGALAVVHETVRAGNTALDDGDTEALQSAFAAVVAMTDLLGVNPLDPQWGADTTPGSGDAQGALDTLVRAQLETRAAARAARDFATADAIRDQLALAGIVIEDTASGANWSLARRDNEETGDI</sequence>
<evidence type="ECO:0000256" key="8">
    <source>
        <dbReference type="ARBA" id="ARBA00022840"/>
    </source>
</evidence>
<dbReference type="SUPFAM" id="SSF52374">
    <property type="entry name" value="Nucleotidylyl transferase"/>
    <property type="match status" value="1"/>
</dbReference>
<evidence type="ECO:0000256" key="6">
    <source>
        <dbReference type="ARBA" id="ARBA00022741"/>
    </source>
</evidence>
<feature type="binding site" evidence="12">
    <location>
        <position position="70"/>
    </location>
    <ligand>
        <name>Zn(2+)</name>
        <dbReference type="ChEBI" id="CHEBI:29105"/>
    </ligand>
</feature>
<dbReference type="Proteomes" id="UP001500556">
    <property type="component" value="Unassembled WGS sequence"/>
</dbReference>
<dbReference type="GO" id="GO:0016874">
    <property type="term" value="F:ligase activity"/>
    <property type="evidence" value="ECO:0007669"/>
    <property type="project" value="UniProtKB-KW"/>
</dbReference>
<feature type="binding site" evidence="12">
    <location>
        <position position="256"/>
    </location>
    <ligand>
        <name>Zn(2+)</name>
        <dbReference type="ChEBI" id="CHEBI:29105"/>
    </ligand>
</feature>
<comment type="catalytic activity">
    <reaction evidence="11 12">
        <text>tRNA(Cys) + L-cysteine + ATP = L-cysteinyl-tRNA(Cys) + AMP + diphosphate</text>
        <dbReference type="Rhea" id="RHEA:17773"/>
        <dbReference type="Rhea" id="RHEA-COMP:9661"/>
        <dbReference type="Rhea" id="RHEA-COMP:9679"/>
        <dbReference type="ChEBI" id="CHEBI:30616"/>
        <dbReference type="ChEBI" id="CHEBI:33019"/>
        <dbReference type="ChEBI" id="CHEBI:35235"/>
        <dbReference type="ChEBI" id="CHEBI:78442"/>
        <dbReference type="ChEBI" id="CHEBI:78517"/>
        <dbReference type="ChEBI" id="CHEBI:456215"/>
        <dbReference type="EC" id="6.1.1.16"/>
    </reaction>
</comment>
<comment type="similarity">
    <text evidence="1 12">Belongs to the class-I aminoacyl-tRNA synthetase family.</text>
</comment>
<dbReference type="PRINTS" id="PR00983">
    <property type="entry name" value="TRNASYNTHCYS"/>
</dbReference>
<dbReference type="SMART" id="SM00840">
    <property type="entry name" value="DALR_2"/>
    <property type="match status" value="1"/>
</dbReference>
<evidence type="ECO:0000256" key="3">
    <source>
        <dbReference type="ARBA" id="ARBA00022490"/>
    </source>
</evidence>
<dbReference type="NCBIfam" id="TIGR00435">
    <property type="entry name" value="cysS"/>
    <property type="match status" value="1"/>
</dbReference>
<keyword evidence="5 12" id="KW-0479">Metal-binding</keyword>
<feature type="short sequence motif" description="'KMSKS' region" evidence="12">
    <location>
        <begin position="312"/>
        <end position="316"/>
    </location>
</feature>
<evidence type="ECO:0000313" key="16">
    <source>
        <dbReference type="Proteomes" id="UP001500556"/>
    </source>
</evidence>
<keyword evidence="3 12" id="KW-0963">Cytoplasm</keyword>
<evidence type="ECO:0000256" key="11">
    <source>
        <dbReference type="ARBA" id="ARBA00047398"/>
    </source>
</evidence>
<dbReference type="PANTHER" id="PTHR10890">
    <property type="entry name" value="CYSTEINYL-TRNA SYNTHETASE"/>
    <property type="match status" value="1"/>
</dbReference>
<dbReference type="HAMAP" id="MF_00041">
    <property type="entry name" value="Cys_tRNA_synth"/>
    <property type="match status" value="1"/>
</dbReference>
<dbReference type="Gene3D" id="1.20.120.1910">
    <property type="entry name" value="Cysteine-tRNA ligase, C-terminal anti-codon recognition domain"/>
    <property type="match status" value="1"/>
</dbReference>
<evidence type="ECO:0000313" key="15">
    <source>
        <dbReference type="EMBL" id="GAA4714839.1"/>
    </source>
</evidence>
<keyword evidence="10 12" id="KW-0030">Aminoacyl-tRNA synthetase</keyword>
<dbReference type="EMBL" id="BAABLO010000003">
    <property type="protein sequence ID" value="GAA4714839.1"/>
    <property type="molecule type" value="Genomic_DNA"/>
</dbReference>
<feature type="binding site" evidence="12">
    <location>
        <position position="285"/>
    </location>
    <ligand>
        <name>Zn(2+)</name>
        <dbReference type="ChEBI" id="CHEBI:29105"/>
    </ligand>
</feature>
<comment type="subunit">
    <text evidence="2 12">Monomer.</text>
</comment>
<dbReference type="SUPFAM" id="SSF47323">
    <property type="entry name" value="Anticodon-binding domain of a subclass of class I aminoacyl-tRNA synthetases"/>
    <property type="match status" value="1"/>
</dbReference>
<dbReference type="PANTHER" id="PTHR10890:SF30">
    <property type="entry name" value="CYSTEINE--TRNA LIGASE"/>
    <property type="match status" value="1"/>
</dbReference>
<proteinExistence type="inferred from homology"/>
<dbReference type="InterPro" id="IPR009080">
    <property type="entry name" value="tRNAsynth_Ia_anticodon-bd"/>
</dbReference>
<evidence type="ECO:0000256" key="4">
    <source>
        <dbReference type="ARBA" id="ARBA00022598"/>
    </source>
</evidence>
<dbReference type="InterPro" id="IPR056411">
    <property type="entry name" value="CysS_C"/>
</dbReference>
<feature type="short sequence motif" description="'HIGH' region" evidence="12">
    <location>
        <begin position="72"/>
        <end position="82"/>
    </location>
</feature>
<keyword evidence="4 12" id="KW-0436">Ligase</keyword>
<dbReference type="CDD" id="cd00672">
    <property type="entry name" value="CysRS_core"/>
    <property type="match status" value="1"/>
</dbReference>
<organism evidence="15 16">
    <name type="scientific">Pedococcus ginsenosidimutans</name>
    <dbReference type="NCBI Taxonomy" id="490570"/>
    <lineage>
        <taxon>Bacteria</taxon>
        <taxon>Bacillati</taxon>
        <taxon>Actinomycetota</taxon>
        <taxon>Actinomycetes</taxon>
        <taxon>Micrococcales</taxon>
        <taxon>Intrasporangiaceae</taxon>
        <taxon>Pedococcus</taxon>
    </lineage>
</organism>
<keyword evidence="16" id="KW-1185">Reference proteome</keyword>
<feature type="binding site" evidence="12">
    <location>
        <position position="315"/>
    </location>
    <ligand>
        <name>ATP</name>
        <dbReference type="ChEBI" id="CHEBI:30616"/>
    </ligand>
</feature>
<comment type="cofactor">
    <cofactor evidence="12">
        <name>Zn(2+)</name>
        <dbReference type="ChEBI" id="CHEBI:29105"/>
    </cofactor>
    <text evidence="12">Binds 1 zinc ion per subunit.</text>
</comment>
<accession>A0ABP8XU61</accession>
<feature type="region of interest" description="Disordered" evidence="13">
    <location>
        <begin position="1"/>
        <end position="34"/>
    </location>
</feature>
<name>A0ABP8XU61_9MICO</name>
<dbReference type="EC" id="6.1.1.16" evidence="12"/>
<evidence type="ECO:0000256" key="2">
    <source>
        <dbReference type="ARBA" id="ARBA00011245"/>
    </source>
</evidence>
<keyword evidence="9 12" id="KW-0648">Protein biosynthesis</keyword>
<dbReference type="InterPro" id="IPR015273">
    <property type="entry name" value="Cys-tRNA-synt_Ia_DALR"/>
</dbReference>
<feature type="domain" description="Cysteinyl-tRNA synthetase class Ia DALR" evidence="14">
    <location>
        <begin position="392"/>
        <end position="454"/>
    </location>
</feature>
<comment type="subcellular location">
    <subcellularLocation>
        <location evidence="12">Cytoplasm</location>
    </subcellularLocation>
</comment>
<keyword evidence="7 12" id="KW-0862">Zinc</keyword>
<reference evidence="16" key="1">
    <citation type="journal article" date="2019" name="Int. J. Syst. Evol. Microbiol.">
        <title>The Global Catalogue of Microorganisms (GCM) 10K type strain sequencing project: providing services to taxonomists for standard genome sequencing and annotation.</title>
        <authorList>
            <consortium name="The Broad Institute Genomics Platform"/>
            <consortium name="The Broad Institute Genome Sequencing Center for Infectious Disease"/>
            <person name="Wu L."/>
            <person name="Ma J."/>
        </authorList>
    </citation>
    <scope>NUCLEOTIDE SEQUENCE [LARGE SCALE GENOMIC DNA]</scope>
    <source>
        <strain evidence="16">JCM 18961</strain>
    </source>
</reference>
<evidence type="ECO:0000256" key="10">
    <source>
        <dbReference type="ARBA" id="ARBA00023146"/>
    </source>
</evidence>
<dbReference type="InterPro" id="IPR015803">
    <property type="entry name" value="Cys-tRNA-ligase"/>
</dbReference>
<evidence type="ECO:0000256" key="5">
    <source>
        <dbReference type="ARBA" id="ARBA00022723"/>
    </source>
</evidence>
<dbReference type="InterPro" id="IPR014729">
    <property type="entry name" value="Rossmann-like_a/b/a_fold"/>
</dbReference>
<keyword evidence="8 12" id="KW-0067">ATP-binding</keyword>
<evidence type="ECO:0000256" key="13">
    <source>
        <dbReference type="SAM" id="MobiDB-lite"/>
    </source>
</evidence>
<feature type="binding site" evidence="12">
    <location>
        <position position="281"/>
    </location>
    <ligand>
        <name>Zn(2+)</name>
        <dbReference type="ChEBI" id="CHEBI:29105"/>
    </ligand>
</feature>
<protein>
    <recommendedName>
        <fullName evidence="12">Cysteine--tRNA ligase</fullName>
        <ecNumber evidence="12">6.1.1.16</ecNumber>
    </recommendedName>
    <alternativeName>
        <fullName evidence="12">Cysteinyl-tRNA synthetase</fullName>
        <shortName evidence="12">CysRS</shortName>
    </alternativeName>
</protein>
<dbReference type="InterPro" id="IPR032678">
    <property type="entry name" value="tRNA-synt_1_cat_dom"/>
</dbReference>
<comment type="caution">
    <text evidence="15">The sequence shown here is derived from an EMBL/GenBank/DDBJ whole genome shotgun (WGS) entry which is preliminary data.</text>
</comment>
<evidence type="ECO:0000259" key="14">
    <source>
        <dbReference type="SMART" id="SM00840"/>
    </source>
</evidence>